<dbReference type="EMBL" id="LR798337">
    <property type="protein sequence ID" value="CAB5224787.1"/>
    <property type="molecule type" value="Genomic_DNA"/>
</dbReference>
<reference evidence="1" key="1">
    <citation type="submission" date="2020-05" db="EMBL/GenBank/DDBJ databases">
        <authorList>
            <person name="Chiriac C."/>
            <person name="Salcher M."/>
            <person name="Ghai R."/>
            <person name="Kavagutti S V."/>
        </authorList>
    </citation>
    <scope>NUCLEOTIDE SEQUENCE</scope>
</reference>
<protein>
    <recommendedName>
        <fullName evidence="2">HK97 gp10 family phage protein</fullName>
    </recommendedName>
</protein>
<accession>A0A6J7X1V1</accession>
<proteinExistence type="predicted"/>
<evidence type="ECO:0008006" key="2">
    <source>
        <dbReference type="Google" id="ProtNLM"/>
    </source>
</evidence>
<sequence length="170" mass="19263">MSEVTAKIEIVGLKEALKTLNKIDKSLRREITKDYKKIVQPVIDDANRLVPSSAPLSGMARNWSTKSGFKMLPWVPGFKQKIAAKINTRNIKEYGGNKTNVGTFLIQWQGATGTMFDMSMEGPLGRALTSRYGSRSRVMWKAYEQRQNDVMSEMEQLVKRVMDEANRETA</sequence>
<evidence type="ECO:0000313" key="1">
    <source>
        <dbReference type="EMBL" id="CAB5224787.1"/>
    </source>
</evidence>
<name>A0A6J7X1V1_9CAUD</name>
<gene>
    <name evidence="1" type="ORF">UFOVP740_8</name>
</gene>
<organism evidence="1">
    <name type="scientific">uncultured Caudovirales phage</name>
    <dbReference type="NCBI Taxonomy" id="2100421"/>
    <lineage>
        <taxon>Viruses</taxon>
        <taxon>Duplodnaviria</taxon>
        <taxon>Heunggongvirae</taxon>
        <taxon>Uroviricota</taxon>
        <taxon>Caudoviricetes</taxon>
        <taxon>Peduoviridae</taxon>
        <taxon>Maltschvirus</taxon>
        <taxon>Maltschvirus maltsch</taxon>
    </lineage>
</organism>